<proteinExistence type="predicted"/>
<name>A0A0F9R981_9ZZZZ</name>
<evidence type="ECO:0000313" key="1">
    <source>
        <dbReference type="EMBL" id="KKN53060.1"/>
    </source>
</evidence>
<protein>
    <submittedName>
        <fullName evidence="1">Uncharacterized protein</fullName>
    </submittedName>
</protein>
<gene>
    <name evidence="1" type="ORF">LCGC14_0606120</name>
</gene>
<organism evidence="1">
    <name type="scientific">marine sediment metagenome</name>
    <dbReference type="NCBI Taxonomy" id="412755"/>
    <lineage>
        <taxon>unclassified sequences</taxon>
        <taxon>metagenomes</taxon>
        <taxon>ecological metagenomes</taxon>
    </lineage>
</organism>
<sequence>MKEELEKLSKEELLDYIEDISKNWLTIDGKF</sequence>
<reference evidence="1" key="1">
    <citation type="journal article" date="2015" name="Nature">
        <title>Complex archaea that bridge the gap between prokaryotes and eukaryotes.</title>
        <authorList>
            <person name="Spang A."/>
            <person name="Saw J.H."/>
            <person name="Jorgensen S.L."/>
            <person name="Zaremba-Niedzwiedzka K."/>
            <person name="Martijn J."/>
            <person name="Lind A.E."/>
            <person name="van Eijk R."/>
            <person name="Schleper C."/>
            <person name="Guy L."/>
            <person name="Ettema T.J."/>
        </authorList>
    </citation>
    <scope>NUCLEOTIDE SEQUENCE</scope>
</reference>
<comment type="caution">
    <text evidence="1">The sequence shown here is derived from an EMBL/GenBank/DDBJ whole genome shotgun (WGS) entry which is preliminary data.</text>
</comment>
<accession>A0A0F9R981</accession>
<dbReference type="EMBL" id="LAZR01000990">
    <property type="protein sequence ID" value="KKN53060.1"/>
    <property type="molecule type" value="Genomic_DNA"/>
</dbReference>
<dbReference type="AlphaFoldDB" id="A0A0F9R981"/>